<dbReference type="Proteomes" id="UP000001660">
    <property type="component" value="Chromosome"/>
</dbReference>
<dbReference type="KEGG" id="nde:NIDE0617"/>
<proteinExistence type="predicted"/>
<gene>
    <name evidence="1" type="ORF">NIDE0617</name>
</gene>
<evidence type="ECO:0000313" key="2">
    <source>
        <dbReference type="Proteomes" id="UP000001660"/>
    </source>
</evidence>
<dbReference type="EMBL" id="FP929003">
    <property type="protein sequence ID" value="CBK40389.1"/>
    <property type="molecule type" value="Genomic_DNA"/>
</dbReference>
<reference evidence="1 2" key="1">
    <citation type="journal article" date="2010" name="Proc. Natl. Acad. Sci. U.S.A.">
        <title>A Nitrospira metagenome illuminates the physiology and evolution of globally important nitrite-oxidizing bacteria.</title>
        <authorList>
            <person name="Lucker S."/>
            <person name="Wagner M."/>
            <person name="Maixner F."/>
            <person name="Pelletier E."/>
            <person name="Koch H."/>
            <person name="Vacherie B."/>
            <person name="Rattei T."/>
            <person name="Sinninghe Damste J."/>
            <person name="Spieck E."/>
            <person name="Le Paslier D."/>
            <person name="Daims H."/>
        </authorList>
    </citation>
    <scope>NUCLEOTIDE SEQUENCE [LARGE SCALE GENOMIC DNA]</scope>
</reference>
<protein>
    <submittedName>
        <fullName evidence="1">Uncharacterized protein</fullName>
    </submittedName>
</protein>
<accession>D8PAY0</accession>
<organism evidence="1 2">
    <name type="scientific">Nitrospira defluvii</name>
    <dbReference type="NCBI Taxonomy" id="330214"/>
    <lineage>
        <taxon>Bacteria</taxon>
        <taxon>Pseudomonadati</taxon>
        <taxon>Nitrospirota</taxon>
        <taxon>Nitrospiria</taxon>
        <taxon>Nitrospirales</taxon>
        <taxon>Nitrospiraceae</taxon>
        <taxon>Nitrospira</taxon>
    </lineage>
</organism>
<dbReference type="STRING" id="330214.NIDE0617"/>
<dbReference type="HOGENOM" id="CLU_2932698_0_0_0"/>
<evidence type="ECO:0000313" key="1">
    <source>
        <dbReference type="EMBL" id="CBK40389.1"/>
    </source>
</evidence>
<dbReference type="AlphaFoldDB" id="D8PAY0"/>
<keyword evidence="2" id="KW-1185">Reference proteome</keyword>
<name>D8PAY0_9BACT</name>
<sequence>MDQSARNLGREIGESGGLVVGAPNSMWLFAATGPTLLFSYRRRSGECRLDCAHGPSIARS</sequence>